<dbReference type="PANTHER" id="PTHR47706">
    <property type="entry name" value="NMRA-LIKE FAMILY PROTEIN"/>
    <property type="match status" value="1"/>
</dbReference>
<dbReference type="Pfam" id="PF05368">
    <property type="entry name" value="NmrA"/>
    <property type="match status" value="1"/>
</dbReference>
<evidence type="ECO:0000256" key="1">
    <source>
        <dbReference type="ARBA" id="ARBA00022857"/>
    </source>
</evidence>
<reference evidence="4" key="2">
    <citation type="submission" date="2020-11" db="EMBL/GenBank/DDBJ databases">
        <authorList>
            <consortium name="DOE Joint Genome Institute"/>
            <person name="Kuo A."/>
            <person name="Miyauchi S."/>
            <person name="Kiss E."/>
            <person name="Drula E."/>
            <person name="Kohler A."/>
            <person name="Sanchez-Garcia M."/>
            <person name="Andreopoulos B."/>
            <person name="Barry K.W."/>
            <person name="Bonito G."/>
            <person name="Buee M."/>
            <person name="Carver A."/>
            <person name="Chen C."/>
            <person name="Cichocki N."/>
            <person name="Clum A."/>
            <person name="Culley D."/>
            <person name="Crous P.W."/>
            <person name="Fauchery L."/>
            <person name="Girlanda M."/>
            <person name="Hayes R."/>
            <person name="Keri Z."/>
            <person name="Labutti K."/>
            <person name="Lipzen A."/>
            <person name="Lombard V."/>
            <person name="Magnuson J."/>
            <person name="Maillard F."/>
            <person name="Morin E."/>
            <person name="Murat C."/>
            <person name="Nolan M."/>
            <person name="Ohm R."/>
            <person name="Pangilinan J."/>
            <person name="Pereira M."/>
            <person name="Perotto S."/>
            <person name="Peter M."/>
            <person name="Riley R."/>
            <person name="Sitrit Y."/>
            <person name="Stielow B."/>
            <person name="Szollosi G."/>
            <person name="Zifcakova L."/>
            <person name="Stursova M."/>
            <person name="Spatafora J.W."/>
            <person name="Tedersoo L."/>
            <person name="Vaario L.-M."/>
            <person name="Yamada A."/>
            <person name="Yan M."/>
            <person name="Wang P."/>
            <person name="Xu J."/>
            <person name="Bruns T."/>
            <person name="Baldrian P."/>
            <person name="Vilgalys R."/>
            <person name="Henrissat B."/>
            <person name="Grigoriev I.V."/>
            <person name="Hibbett D."/>
            <person name="Nagy L.G."/>
            <person name="Martin F.M."/>
        </authorList>
    </citation>
    <scope>NUCLEOTIDE SEQUENCE</scope>
    <source>
        <strain evidence="4">UH-Tt-Lm1</strain>
    </source>
</reference>
<dbReference type="Gene3D" id="3.90.25.10">
    <property type="entry name" value="UDP-galactose 4-epimerase, domain 1"/>
    <property type="match status" value="1"/>
</dbReference>
<dbReference type="Proteomes" id="UP000736335">
    <property type="component" value="Unassembled WGS sequence"/>
</dbReference>
<feature type="domain" description="NmrA-like" evidence="3">
    <location>
        <begin position="3"/>
        <end position="239"/>
    </location>
</feature>
<comment type="caution">
    <text evidence="4">The sequence shown here is derived from an EMBL/GenBank/DDBJ whole genome shotgun (WGS) entry which is preliminary data.</text>
</comment>
<organism evidence="4 5">
    <name type="scientific">Thelephora terrestris</name>
    <dbReference type="NCBI Taxonomy" id="56493"/>
    <lineage>
        <taxon>Eukaryota</taxon>
        <taxon>Fungi</taxon>
        <taxon>Dikarya</taxon>
        <taxon>Basidiomycota</taxon>
        <taxon>Agaricomycotina</taxon>
        <taxon>Agaricomycetes</taxon>
        <taxon>Thelephorales</taxon>
        <taxon>Thelephoraceae</taxon>
        <taxon>Thelephora</taxon>
    </lineage>
</organism>
<dbReference type="InterPro" id="IPR051609">
    <property type="entry name" value="NmrA/Isoflavone_reductase-like"/>
</dbReference>
<evidence type="ECO:0000313" key="4">
    <source>
        <dbReference type="EMBL" id="KAF9787016.1"/>
    </source>
</evidence>
<dbReference type="OrthoDB" id="9974981at2759"/>
<keyword evidence="5" id="KW-1185">Reference proteome</keyword>
<dbReference type="PANTHER" id="PTHR47706:SF9">
    <property type="entry name" value="NMRA-LIKE DOMAIN-CONTAINING PROTEIN-RELATED"/>
    <property type="match status" value="1"/>
</dbReference>
<gene>
    <name evidence="4" type="ORF">BJ322DRAFT_1203926</name>
</gene>
<evidence type="ECO:0000259" key="3">
    <source>
        <dbReference type="Pfam" id="PF05368"/>
    </source>
</evidence>
<evidence type="ECO:0000313" key="5">
    <source>
        <dbReference type="Proteomes" id="UP000736335"/>
    </source>
</evidence>
<dbReference type="Gene3D" id="3.40.50.720">
    <property type="entry name" value="NAD(P)-binding Rossmann-like Domain"/>
    <property type="match status" value="1"/>
</dbReference>
<accession>A0A9P6HGY2</accession>
<reference evidence="4" key="1">
    <citation type="journal article" date="2020" name="Nat. Commun.">
        <title>Large-scale genome sequencing of mycorrhizal fungi provides insights into the early evolution of symbiotic traits.</title>
        <authorList>
            <person name="Miyauchi S."/>
            <person name="Kiss E."/>
            <person name="Kuo A."/>
            <person name="Drula E."/>
            <person name="Kohler A."/>
            <person name="Sanchez-Garcia M."/>
            <person name="Morin E."/>
            <person name="Andreopoulos B."/>
            <person name="Barry K.W."/>
            <person name="Bonito G."/>
            <person name="Buee M."/>
            <person name="Carver A."/>
            <person name="Chen C."/>
            <person name="Cichocki N."/>
            <person name="Clum A."/>
            <person name="Culley D."/>
            <person name="Crous P.W."/>
            <person name="Fauchery L."/>
            <person name="Girlanda M."/>
            <person name="Hayes R.D."/>
            <person name="Keri Z."/>
            <person name="LaButti K."/>
            <person name="Lipzen A."/>
            <person name="Lombard V."/>
            <person name="Magnuson J."/>
            <person name="Maillard F."/>
            <person name="Murat C."/>
            <person name="Nolan M."/>
            <person name="Ohm R.A."/>
            <person name="Pangilinan J."/>
            <person name="Pereira M.F."/>
            <person name="Perotto S."/>
            <person name="Peter M."/>
            <person name="Pfister S."/>
            <person name="Riley R."/>
            <person name="Sitrit Y."/>
            <person name="Stielow J.B."/>
            <person name="Szollosi G."/>
            <person name="Zifcakova L."/>
            <person name="Stursova M."/>
            <person name="Spatafora J.W."/>
            <person name="Tedersoo L."/>
            <person name="Vaario L.M."/>
            <person name="Yamada A."/>
            <person name="Yan M."/>
            <person name="Wang P."/>
            <person name="Xu J."/>
            <person name="Bruns T."/>
            <person name="Baldrian P."/>
            <person name="Vilgalys R."/>
            <person name="Dunand C."/>
            <person name="Henrissat B."/>
            <person name="Grigoriev I.V."/>
            <person name="Hibbett D."/>
            <person name="Nagy L.G."/>
            <person name="Martin F.M."/>
        </authorList>
    </citation>
    <scope>NUCLEOTIDE SEQUENCE</scope>
    <source>
        <strain evidence="4">UH-Tt-Lm1</strain>
    </source>
</reference>
<dbReference type="InterPro" id="IPR008030">
    <property type="entry name" value="NmrA-like"/>
</dbReference>
<evidence type="ECO:0000256" key="2">
    <source>
        <dbReference type="ARBA" id="ARBA00023002"/>
    </source>
</evidence>
<sequence>MSSNFAVVGAGSIGSWIVDELLNYKASGVVNTLKVISRSDTIKNNNPEWLTKGAEFAKVDYADEATVAHVFKDVDVVFSTINTAVVDQQEALARAAKAAGVKLFVPSEYGIDTEDATDGVFLAKRRFSEFLKEIGLPYVKVFTGLWIDYFITPSWGWQLDEGKVTFGGSGDSKVTFVHRTDIARYVGYVFTHVPSSELAWKLLRIQGELTSFNKIVADYEAKTGKKLEVTRTPREVLAEEAKNGDLVPSLFYEWDLRGGTVGTPVTNGLYPDWNPKSVIDYITESFA</sequence>
<keyword evidence="1" id="KW-0521">NADP</keyword>
<dbReference type="SUPFAM" id="SSF51735">
    <property type="entry name" value="NAD(P)-binding Rossmann-fold domains"/>
    <property type="match status" value="1"/>
</dbReference>
<proteinExistence type="predicted"/>
<dbReference type="InterPro" id="IPR036291">
    <property type="entry name" value="NAD(P)-bd_dom_sf"/>
</dbReference>
<name>A0A9P6HGY2_9AGAM</name>
<dbReference type="EMBL" id="WIUZ02000005">
    <property type="protein sequence ID" value="KAF9787016.1"/>
    <property type="molecule type" value="Genomic_DNA"/>
</dbReference>
<dbReference type="GO" id="GO:0016491">
    <property type="term" value="F:oxidoreductase activity"/>
    <property type="evidence" value="ECO:0007669"/>
    <property type="project" value="UniProtKB-KW"/>
</dbReference>
<protein>
    <submittedName>
        <fullName evidence="4">NAD-P-binding protein</fullName>
    </submittedName>
</protein>
<keyword evidence="2" id="KW-0560">Oxidoreductase</keyword>
<dbReference type="AlphaFoldDB" id="A0A9P6HGY2"/>